<dbReference type="GO" id="GO:0016987">
    <property type="term" value="F:sigma factor activity"/>
    <property type="evidence" value="ECO:0007669"/>
    <property type="project" value="UniProtKB-KW"/>
</dbReference>
<dbReference type="InterPro" id="IPR013325">
    <property type="entry name" value="RNA_pol_sigma_r2"/>
</dbReference>
<evidence type="ECO:0000256" key="4">
    <source>
        <dbReference type="ARBA" id="ARBA00023125"/>
    </source>
</evidence>
<dbReference type="SUPFAM" id="SSF88659">
    <property type="entry name" value="Sigma3 and sigma4 domains of RNA polymerase sigma factors"/>
    <property type="match status" value="1"/>
</dbReference>
<comment type="caution">
    <text evidence="7">The sequence shown here is derived from an EMBL/GenBank/DDBJ whole genome shotgun (WGS) entry which is preliminary data.</text>
</comment>
<accession>A0A5C6FQQ1</accession>
<sequence length="199" mass="22186">MHPDDARWIEDLRGGGPDHDAAVLRLHQVLARGLSKAFANRLRGPLQADDVAQDAMVKVLATIDQFEGRSRLTTWAMAVAIRIAVSELRRKHHDDVSLDAVAGPDRLVVPDQWSDRQMQDTERDDVLRLLRRLIDTELTDRQRGAINGLLDGMTIESVAESLGSNRNAIYKLVHDARRRLKAGFESAGLMPEDIQAVIA</sequence>
<dbReference type="InterPro" id="IPR014284">
    <property type="entry name" value="RNA_pol_sigma-70_dom"/>
</dbReference>
<gene>
    <name evidence="7" type="ORF">V7x_02750</name>
</gene>
<dbReference type="SUPFAM" id="SSF88946">
    <property type="entry name" value="Sigma2 domain of RNA polymerase sigma factors"/>
    <property type="match status" value="1"/>
</dbReference>
<dbReference type="NCBIfam" id="TIGR02937">
    <property type="entry name" value="sigma70-ECF"/>
    <property type="match status" value="1"/>
</dbReference>
<feature type="domain" description="RNA polymerase sigma-70 region 2" evidence="6">
    <location>
        <begin position="36"/>
        <end position="91"/>
    </location>
</feature>
<proteinExistence type="inferred from homology"/>
<dbReference type="PANTHER" id="PTHR43133:SF8">
    <property type="entry name" value="RNA POLYMERASE SIGMA FACTOR HI_1459-RELATED"/>
    <property type="match status" value="1"/>
</dbReference>
<dbReference type="InterPro" id="IPR036388">
    <property type="entry name" value="WH-like_DNA-bd_sf"/>
</dbReference>
<dbReference type="PANTHER" id="PTHR43133">
    <property type="entry name" value="RNA POLYMERASE ECF-TYPE SIGMA FACTO"/>
    <property type="match status" value="1"/>
</dbReference>
<dbReference type="GO" id="GO:0006352">
    <property type="term" value="P:DNA-templated transcription initiation"/>
    <property type="evidence" value="ECO:0007669"/>
    <property type="project" value="InterPro"/>
</dbReference>
<keyword evidence="2" id="KW-0805">Transcription regulation</keyword>
<dbReference type="Pfam" id="PF04542">
    <property type="entry name" value="Sigma70_r2"/>
    <property type="match status" value="1"/>
</dbReference>
<evidence type="ECO:0000313" key="8">
    <source>
        <dbReference type="Proteomes" id="UP000316476"/>
    </source>
</evidence>
<dbReference type="Gene3D" id="1.10.10.10">
    <property type="entry name" value="Winged helix-like DNA-binding domain superfamily/Winged helix DNA-binding domain"/>
    <property type="match status" value="1"/>
</dbReference>
<organism evidence="7 8">
    <name type="scientific">Crateriforma conspicua</name>
    <dbReference type="NCBI Taxonomy" id="2527996"/>
    <lineage>
        <taxon>Bacteria</taxon>
        <taxon>Pseudomonadati</taxon>
        <taxon>Planctomycetota</taxon>
        <taxon>Planctomycetia</taxon>
        <taxon>Planctomycetales</taxon>
        <taxon>Planctomycetaceae</taxon>
        <taxon>Crateriforma</taxon>
    </lineage>
</organism>
<evidence type="ECO:0000256" key="1">
    <source>
        <dbReference type="ARBA" id="ARBA00010641"/>
    </source>
</evidence>
<evidence type="ECO:0000256" key="5">
    <source>
        <dbReference type="ARBA" id="ARBA00023163"/>
    </source>
</evidence>
<dbReference type="Proteomes" id="UP000316476">
    <property type="component" value="Unassembled WGS sequence"/>
</dbReference>
<comment type="similarity">
    <text evidence="1">Belongs to the sigma-70 factor family. ECF subfamily.</text>
</comment>
<keyword evidence="4" id="KW-0238">DNA-binding</keyword>
<keyword evidence="3" id="KW-0731">Sigma factor</keyword>
<dbReference type="EMBL" id="SJPZ01000001">
    <property type="protein sequence ID" value="TWU64731.1"/>
    <property type="molecule type" value="Genomic_DNA"/>
</dbReference>
<dbReference type="InterPro" id="IPR013324">
    <property type="entry name" value="RNA_pol_sigma_r3/r4-like"/>
</dbReference>
<name>A0A5C6FQQ1_9PLAN</name>
<evidence type="ECO:0000256" key="2">
    <source>
        <dbReference type="ARBA" id="ARBA00023015"/>
    </source>
</evidence>
<dbReference type="InterPro" id="IPR039425">
    <property type="entry name" value="RNA_pol_sigma-70-like"/>
</dbReference>
<reference evidence="7 8" key="1">
    <citation type="submission" date="2019-02" db="EMBL/GenBank/DDBJ databases">
        <title>Deep-cultivation of Planctomycetes and their phenomic and genomic characterization uncovers novel biology.</title>
        <authorList>
            <person name="Wiegand S."/>
            <person name="Jogler M."/>
            <person name="Boedeker C."/>
            <person name="Pinto D."/>
            <person name="Vollmers J."/>
            <person name="Rivas-Marin E."/>
            <person name="Kohn T."/>
            <person name="Peeters S.H."/>
            <person name="Heuer A."/>
            <person name="Rast P."/>
            <person name="Oberbeckmann S."/>
            <person name="Bunk B."/>
            <person name="Jeske O."/>
            <person name="Meyerdierks A."/>
            <person name="Storesund J.E."/>
            <person name="Kallscheuer N."/>
            <person name="Luecker S."/>
            <person name="Lage O.M."/>
            <person name="Pohl T."/>
            <person name="Merkel B.J."/>
            <person name="Hornburger P."/>
            <person name="Mueller R.-W."/>
            <person name="Bruemmer F."/>
            <person name="Labrenz M."/>
            <person name="Spormann A.M."/>
            <person name="Op Den Camp H."/>
            <person name="Overmann J."/>
            <person name="Amann R."/>
            <person name="Jetten M.S.M."/>
            <person name="Mascher T."/>
            <person name="Medema M.H."/>
            <person name="Devos D.P."/>
            <person name="Kaster A.-K."/>
            <person name="Ovreas L."/>
            <person name="Rohde M."/>
            <person name="Galperin M.Y."/>
            <person name="Jogler C."/>
        </authorList>
    </citation>
    <scope>NUCLEOTIDE SEQUENCE [LARGE SCALE GENOMIC DNA]</scope>
    <source>
        <strain evidence="7 8">V7</strain>
    </source>
</reference>
<evidence type="ECO:0000259" key="6">
    <source>
        <dbReference type="Pfam" id="PF04542"/>
    </source>
</evidence>
<dbReference type="RefSeq" id="WP_197135753.1">
    <property type="nucleotide sequence ID" value="NZ_SJPZ01000001.1"/>
</dbReference>
<dbReference type="AlphaFoldDB" id="A0A5C6FQQ1"/>
<keyword evidence="5" id="KW-0804">Transcription</keyword>
<evidence type="ECO:0000256" key="3">
    <source>
        <dbReference type="ARBA" id="ARBA00023082"/>
    </source>
</evidence>
<evidence type="ECO:0000313" key="7">
    <source>
        <dbReference type="EMBL" id="TWU64731.1"/>
    </source>
</evidence>
<dbReference type="GO" id="GO:0003677">
    <property type="term" value="F:DNA binding"/>
    <property type="evidence" value="ECO:0007669"/>
    <property type="project" value="UniProtKB-KW"/>
</dbReference>
<dbReference type="Gene3D" id="1.10.1740.10">
    <property type="match status" value="1"/>
</dbReference>
<protein>
    <submittedName>
        <fullName evidence="7">RNA polymerase sigma factor</fullName>
    </submittedName>
</protein>
<dbReference type="InterPro" id="IPR007627">
    <property type="entry name" value="RNA_pol_sigma70_r2"/>
</dbReference>